<evidence type="ECO:0008006" key="3">
    <source>
        <dbReference type="Google" id="ProtNLM"/>
    </source>
</evidence>
<dbReference type="EMBL" id="KV441553">
    <property type="protein sequence ID" value="OAG04329.1"/>
    <property type="molecule type" value="Genomic_DNA"/>
</dbReference>
<evidence type="ECO:0000313" key="1">
    <source>
        <dbReference type="EMBL" id="OAG04329.1"/>
    </source>
</evidence>
<dbReference type="AlphaFoldDB" id="A0A177CBZ1"/>
<dbReference type="InParanoid" id="A0A177CBZ1"/>
<dbReference type="GeneID" id="28770874"/>
<dbReference type="STRING" id="1460663.A0A177CBZ1"/>
<keyword evidence="2" id="KW-1185">Reference proteome</keyword>
<name>A0A177CBZ1_9PLEO</name>
<protein>
    <recommendedName>
        <fullName evidence="3">EthD domain-containing protein</fullName>
    </recommendedName>
</protein>
<reference evidence="1 2" key="1">
    <citation type="submission" date="2016-05" db="EMBL/GenBank/DDBJ databases">
        <title>Comparative analysis of secretome profiles of manganese(II)-oxidizing ascomycete fungi.</title>
        <authorList>
            <consortium name="DOE Joint Genome Institute"/>
            <person name="Zeiner C.A."/>
            <person name="Purvine S.O."/>
            <person name="Zink E.M."/>
            <person name="Wu S."/>
            <person name="Pasa-Tolic L."/>
            <person name="Chaput D.L."/>
            <person name="Haridas S."/>
            <person name="Grigoriev I.V."/>
            <person name="Santelli C.M."/>
            <person name="Hansel C.M."/>
        </authorList>
    </citation>
    <scope>NUCLEOTIDE SEQUENCE [LARGE SCALE GENOMIC DNA]</scope>
    <source>
        <strain evidence="1 2">AP3s5-JAC2a</strain>
    </source>
</reference>
<proteinExistence type="predicted"/>
<sequence>MTFSQLPSLHHTKVHPFASRVQNPRDTKYVELLKEIAVDHLPLTHPLLHRSHERVGAQKNFTYDAIAELVLPDEASFQTFFGIISEPDAATRIAAREEACIVRGKVRAVVLCETTSTTLENGDS</sequence>
<dbReference type="OrthoDB" id="2519291at2759"/>
<organism evidence="1 2">
    <name type="scientific">Paraphaeosphaeria sporulosa</name>
    <dbReference type="NCBI Taxonomy" id="1460663"/>
    <lineage>
        <taxon>Eukaryota</taxon>
        <taxon>Fungi</taxon>
        <taxon>Dikarya</taxon>
        <taxon>Ascomycota</taxon>
        <taxon>Pezizomycotina</taxon>
        <taxon>Dothideomycetes</taxon>
        <taxon>Pleosporomycetidae</taxon>
        <taxon>Pleosporales</taxon>
        <taxon>Massarineae</taxon>
        <taxon>Didymosphaeriaceae</taxon>
        <taxon>Paraphaeosphaeria</taxon>
    </lineage>
</organism>
<evidence type="ECO:0000313" key="2">
    <source>
        <dbReference type="Proteomes" id="UP000077069"/>
    </source>
</evidence>
<accession>A0A177CBZ1</accession>
<dbReference type="Proteomes" id="UP000077069">
    <property type="component" value="Unassembled WGS sequence"/>
</dbReference>
<dbReference type="RefSeq" id="XP_018034694.1">
    <property type="nucleotide sequence ID" value="XM_018187388.1"/>
</dbReference>
<gene>
    <name evidence="1" type="ORF">CC84DRAFT_787471</name>
</gene>